<reference evidence="5" key="4">
    <citation type="journal article" date="2008" name="Nucleic Acids Res.">
        <title>The rice annotation project database (RAP-DB): 2008 update.</title>
        <authorList>
            <consortium name="The rice annotation project (RAP)"/>
        </authorList>
    </citation>
    <scope>GENOME REANNOTATION</scope>
    <source>
        <strain evidence="5">cv. Nipponbare</strain>
    </source>
</reference>
<dbReference type="EMBL" id="AP005421">
    <property type="protein sequence ID" value="BAD28587.1"/>
    <property type="molecule type" value="Genomic_DNA"/>
</dbReference>
<reference evidence="5" key="3">
    <citation type="journal article" date="2005" name="Nature">
        <title>The map-based sequence of the rice genome.</title>
        <authorList>
            <consortium name="International rice genome sequencing project (IRGSP)"/>
            <person name="Matsumoto T."/>
            <person name="Wu J."/>
            <person name="Kanamori H."/>
            <person name="Katayose Y."/>
            <person name="Fujisawa M."/>
            <person name="Namiki N."/>
            <person name="Mizuno H."/>
            <person name="Yamamoto K."/>
            <person name="Antonio B.A."/>
            <person name="Baba T."/>
            <person name="Sakata K."/>
            <person name="Nagamura Y."/>
            <person name="Aoki H."/>
            <person name="Arikawa K."/>
            <person name="Arita K."/>
            <person name="Bito T."/>
            <person name="Chiden Y."/>
            <person name="Fujitsuka N."/>
            <person name="Fukunaka R."/>
            <person name="Hamada M."/>
            <person name="Harada C."/>
            <person name="Hayashi A."/>
            <person name="Hijishita S."/>
            <person name="Honda M."/>
            <person name="Hosokawa S."/>
            <person name="Ichikawa Y."/>
            <person name="Idonuma A."/>
            <person name="Iijima M."/>
            <person name="Ikeda M."/>
            <person name="Ikeno M."/>
            <person name="Ito K."/>
            <person name="Ito S."/>
            <person name="Ito T."/>
            <person name="Ito Y."/>
            <person name="Ito Y."/>
            <person name="Iwabuchi A."/>
            <person name="Kamiya K."/>
            <person name="Karasawa W."/>
            <person name="Kurita K."/>
            <person name="Katagiri S."/>
            <person name="Kikuta A."/>
            <person name="Kobayashi H."/>
            <person name="Kobayashi N."/>
            <person name="Machita K."/>
            <person name="Maehara T."/>
            <person name="Masukawa M."/>
            <person name="Mizubayashi T."/>
            <person name="Mukai Y."/>
            <person name="Nagasaki H."/>
            <person name="Nagata Y."/>
            <person name="Naito S."/>
            <person name="Nakashima M."/>
            <person name="Nakama Y."/>
            <person name="Nakamichi Y."/>
            <person name="Nakamura M."/>
            <person name="Meguro A."/>
            <person name="Negishi M."/>
            <person name="Ohta I."/>
            <person name="Ohta T."/>
            <person name="Okamoto M."/>
            <person name="Ono N."/>
            <person name="Saji S."/>
            <person name="Sakaguchi M."/>
            <person name="Sakai K."/>
            <person name="Shibata M."/>
            <person name="Shimokawa T."/>
            <person name="Song J."/>
            <person name="Takazaki Y."/>
            <person name="Terasawa K."/>
            <person name="Tsugane M."/>
            <person name="Tsuji K."/>
            <person name="Ueda S."/>
            <person name="Waki K."/>
            <person name="Yamagata H."/>
            <person name="Yamamoto M."/>
            <person name="Yamamoto S."/>
            <person name="Yamane H."/>
            <person name="Yoshiki S."/>
            <person name="Yoshihara R."/>
            <person name="Yukawa K."/>
            <person name="Zhong H."/>
            <person name="Yano M."/>
            <person name="Yuan Q."/>
            <person name="Ouyang S."/>
            <person name="Liu J."/>
            <person name="Jones K.M."/>
            <person name="Gansberger K."/>
            <person name="Moffat K."/>
            <person name="Hill J."/>
            <person name="Bera J."/>
            <person name="Fadrosh D."/>
            <person name="Jin S."/>
            <person name="Johri S."/>
            <person name="Kim M."/>
            <person name="Overton L."/>
            <person name="Reardon M."/>
            <person name="Tsitrin T."/>
            <person name="Vuong H."/>
            <person name="Weaver B."/>
            <person name="Ciecko A."/>
            <person name="Tallon L."/>
            <person name="Jackson J."/>
            <person name="Pai G."/>
            <person name="Aken S.V."/>
            <person name="Utterback T."/>
            <person name="Reidmuller S."/>
            <person name="Feldblyum T."/>
            <person name="Hsiao J."/>
            <person name="Zismann V."/>
            <person name="Iobst S."/>
            <person name="de Vazeille A.R."/>
            <person name="Buell C.R."/>
            <person name="Ying K."/>
            <person name="Li Y."/>
            <person name="Lu T."/>
            <person name="Huang Y."/>
            <person name="Zhao Q."/>
            <person name="Feng Q."/>
            <person name="Zhang L."/>
            <person name="Zhu J."/>
            <person name="Weng Q."/>
            <person name="Mu J."/>
            <person name="Lu Y."/>
            <person name="Fan D."/>
            <person name="Liu Y."/>
            <person name="Guan J."/>
            <person name="Zhang Y."/>
            <person name="Yu S."/>
            <person name="Liu X."/>
            <person name="Zhang Y."/>
            <person name="Hong G."/>
            <person name="Han B."/>
            <person name="Choisne N."/>
            <person name="Demange N."/>
            <person name="Orjeda G."/>
            <person name="Samain S."/>
            <person name="Cattolico L."/>
            <person name="Pelletier E."/>
            <person name="Couloux A."/>
            <person name="Segurens B."/>
            <person name="Wincker P."/>
            <person name="D'Hont A."/>
            <person name="Scarpelli C."/>
            <person name="Weissenbach J."/>
            <person name="Salanoubat M."/>
            <person name="Quetier F."/>
            <person name="Yu Y."/>
            <person name="Kim H.R."/>
            <person name="Rambo T."/>
            <person name="Currie J."/>
            <person name="Collura K."/>
            <person name="Luo M."/>
            <person name="Yang T."/>
            <person name="Ammiraju J.S.S."/>
            <person name="Engler F."/>
            <person name="Soderlund C."/>
            <person name="Wing R.A."/>
            <person name="Palmer L.E."/>
            <person name="de la Bastide M."/>
            <person name="Spiegel L."/>
            <person name="Nascimento L."/>
            <person name="Zutavern T."/>
            <person name="O'Shaughnessy A."/>
            <person name="Dike S."/>
            <person name="Dedhia N."/>
            <person name="Preston R."/>
            <person name="Balija V."/>
            <person name="McCombie W.R."/>
            <person name="Chow T."/>
            <person name="Chen H."/>
            <person name="Chung M."/>
            <person name="Chen C."/>
            <person name="Shaw J."/>
            <person name="Wu H."/>
            <person name="Hsiao K."/>
            <person name="Chao Y."/>
            <person name="Chu M."/>
            <person name="Cheng C."/>
            <person name="Hour A."/>
            <person name="Lee P."/>
            <person name="Lin S."/>
            <person name="Lin Y."/>
            <person name="Liou J."/>
            <person name="Liu S."/>
            <person name="Hsing Y."/>
            <person name="Raghuvanshi S."/>
            <person name="Mohanty A."/>
            <person name="Bharti A.K."/>
            <person name="Gaur A."/>
            <person name="Gupta V."/>
            <person name="Kumar D."/>
            <person name="Ravi V."/>
            <person name="Vij S."/>
            <person name="Kapur A."/>
            <person name="Khurana P."/>
            <person name="Khurana P."/>
            <person name="Khurana J.P."/>
            <person name="Tyagi A.K."/>
            <person name="Gaikwad K."/>
            <person name="Singh A."/>
            <person name="Dalal V."/>
            <person name="Srivastava S."/>
            <person name="Dixit A."/>
            <person name="Pal A.K."/>
            <person name="Ghazi I.A."/>
            <person name="Yadav M."/>
            <person name="Pandit A."/>
            <person name="Bhargava A."/>
            <person name="Sureshbabu K."/>
            <person name="Batra K."/>
            <person name="Sharma T.R."/>
            <person name="Mohapatra T."/>
            <person name="Singh N.K."/>
            <person name="Messing J."/>
            <person name="Nelson A.B."/>
            <person name="Fuks G."/>
            <person name="Kavchok S."/>
            <person name="Keizer G."/>
            <person name="Linton E."/>
            <person name="Llaca V."/>
            <person name="Song R."/>
            <person name="Tanyolac B."/>
            <person name="Young S."/>
            <person name="Ho-Il K."/>
            <person name="Hahn J.H."/>
            <person name="Sangsakoo G."/>
            <person name="Vanavichit A."/>
            <person name="de Mattos Luiz.A.T."/>
            <person name="Zimmer P.D."/>
            <person name="Malone G."/>
            <person name="Dellagostin O."/>
            <person name="de Oliveira A.C."/>
            <person name="Bevan M."/>
            <person name="Bancroft I."/>
            <person name="Minx P."/>
            <person name="Cordum H."/>
            <person name="Wilson R."/>
            <person name="Cheng Z."/>
            <person name="Jin W."/>
            <person name="Jiang J."/>
            <person name="Leong S.A."/>
            <person name="Iwama H."/>
            <person name="Gojobori T."/>
            <person name="Itoh T."/>
            <person name="Niimura Y."/>
            <person name="Fujii Y."/>
            <person name="Habara T."/>
            <person name="Sakai H."/>
            <person name="Sato Y."/>
            <person name="Wilson G."/>
            <person name="Kumar K."/>
            <person name="McCouch S."/>
            <person name="Juretic N."/>
            <person name="Hoen D."/>
            <person name="Wright S."/>
            <person name="Bruskiewich R."/>
            <person name="Bureau T."/>
            <person name="Miyao A."/>
            <person name="Hirochika H."/>
            <person name="Nishikawa T."/>
            <person name="Kadowaki K."/>
            <person name="Sugiura M."/>
            <person name="Burr B."/>
            <person name="Sasaki T."/>
        </authorList>
    </citation>
    <scope>NUCLEOTIDE SEQUENCE [LARGE SCALE GENOMIC DNA]</scope>
    <source>
        <strain evidence="5">cv. Nipponbare</strain>
    </source>
</reference>
<keyword evidence="1" id="KW-0175">Coiled coil</keyword>
<protein>
    <submittedName>
        <fullName evidence="4">Uncharacterized protein</fullName>
    </submittedName>
</protein>
<name>Q6ERD0_ORYSJ</name>
<feature type="region of interest" description="Disordered" evidence="2">
    <location>
        <begin position="188"/>
        <end position="225"/>
    </location>
</feature>
<evidence type="ECO:0000313" key="4">
    <source>
        <dbReference type="EMBL" id="BAD28790.1"/>
    </source>
</evidence>
<organism evidence="4 5">
    <name type="scientific">Oryza sativa subsp. japonica</name>
    <name type="common">Rice</name>
    <dbReference type="NCBI Taxonomy" id="39947"/>
    <lineage>
        <taxon>Eukaryota</taxon>
        <taxon>Viridiplantae</taxon>
        <taxon>Streptophyta</taxon>
        <taxon>Embryophyta</taxon>
        <taxon>Tracheophyta</taxon>
        <taxon>Spermatophyta</taxon>
        <taxon>Magnoliopsida</taxon>
        <taxon>Liliopsida</taxon>
        <taxon>Poales</taxon>
        <taxon>Poaceae</taxon>
        <taxon>BOP clade</taxon>
        <taxon>Oryzoideae</taxon>
        <taxon>Oryzeae</taxon>
        <taxon>Oryzinae</taxon>
        <taxon>Oryza</taxon>
        <taxon>Oryza sativa</taxon>
    </lineage>
</organism>
<sequence length="225" mass="25194">MAEVAAPEDSGWLVGGAAATRRRGRLCAARGEARVAELTATMAGRRKARQRLGGMVSDGGGTNGQTFMSRLVKKNTIETKEELKEGMAERKEELKETKAELADTKRVAYVAILKEQGNKKESFSYRELKSFQGNKMRRGGLWKPREPKLKKQRIRNMRKTESSCPGCQQVKELAQAKLAELRWKKEEENKAIEMSQTQAVGNDDGGQKEVYDEEEVNNTNDDSPN</sequence>
<dbReference type="Proteomes" id="UP000000763">
    <property type="component" value="Chromosome 9"/>
</dbReference>
<feature type="coiled-coil region" evidence="1">
    <location>
        <begin position="77"/>
        <end position="107"/>
    </location>
</feature>
<evidence type="ECO:0000256" key="2">
    <source>
        <dbReference type="SAM" id="MobiDB-lite"/>
    </source>
</evidence>
<feature type="region of interest" description="Disordered" evidence="2">
    <location>
        <begin position="136"/>
        <end position="165"/>
    </location>
</feature>
<reference evidence="4" key="2">
    <citation type="submission" date="2002-07" db="EMBL/GenBank/DDBJ databases">
        <title>Oryza sativa nipponbare(GA3) genomic DNA, chromosome 9, BAC clone:OJ1655_B12.</title>
        <authorList>
            <person name="Sasaki T."/>
            <person name="Matsumoto T."/>
            <person name="Hattori M."/>
            <person name="Sakaki Y."/>
            <person name="Katayose Y."/>
        </authorList>
    </citation>
    <scope>NUCLEOTIDE SEQUENCE</scope>
</reference>
<dbReference type="EMBL" id="AP005577">
    <property type="protein sequence ID" value="BAD28790.1"/>
    <property type="molecule type" value="Genomic_DNA"/>
</dbReference>
<reference evidence="3" key="1">
    <citation type="submission" date="2002-06" db="EMBL/GenBank/DDBJ databases">
        <title>Oryza sativa nipponbare(GA3) genomic DNA, chromosome 9, PAC clone:P0435D08.</title>
        <authorList>
            <person name="Sasaki T."/>
            <person name="Matsumoto T."/>
            <person name="Katayose Y."/>
        </authorList>
    </citation>
    <scope>NUCLEOTIDE SEQUENCE</scope>
</reference>
<accession>Q6ERD0</accession>
<gene>
    <name evidence="4" type="ORF">OJ1655_B12.29</name>
    <name evidence="3" type="ORF">P0435D08.6</name>
</gene>
<evidence type="ECO:0000313" key="3">
    <source>
        <dbReference type="EMBL" id="BAD28587.1"/>
    </source>
</evidence>
<evidence type="ECO:0000256" key="1">
    <source>
        <dbReference type="SAM" id="Coils"/>
    </source>
</evidence>
<proteinExistence type="predicted"/>
<evidence type="ECO:0000313" key="5">
    <source>
        <dbReference type="Proteomes" id="UP000000763"/>
    </source>
</evidence>
<dbReference type="AlphaFoldDB" id="Q6ERD0"/>